<evidence type="ECO:0000313" key="1">
    <source>
        <dbReference type="EMBL" id="ANA87255.1"/>
    </source>
</evidence>
<dbReference type="Proteomes" id="UP000229511">
    <property type="component" value="Genome"/>
</dbReference>
<protein>
    <submittedName>
        <fullName evidence="1">Major tail protein</fullName>
    </submittedName>
</protein>
<dbReference type="EMBL" id="KU998252">
    <property type="protein sequence ID" value="ANA87255.1"/>
    <property type="molecule type" value="Genomic_DNA"/>
</dbReference>
<dbReference type="Pfam" id="PF18906">
    <property type="entry name" value="Phage_tube_2"/>
    <property type="match status" value="1"/>
</dbReference>
<name>A0A160DGS2_9CAUD</name>
<gene>
    <name evidence="1" type="primary">21</name>
    <name evidence="1" type="ORF">PBI_PATRICKSTAR_21</name>
</gene>
<sequence length="340" mass="35856">MGYGSQAGAIVVGAQSAPGTPNSTLATDGIGLRLTSGSLAGNRELLVTDPEIGGGRDTSDAYLGAVSFGGDYEMYVRFKAVAFFLYHAFGVKASVARVGDTAVFDHTLTPTDSSQLPMFTVYERISNNLERFLYTDAVVNTFHLEADANGFLTSTVGIIARLMNAGAAAVDPTDVMDNTSLVVGTNITLTYDGVTVPAKSFSFDVNNNITDDNFFLGSFFLGDMTAQNREVTASMTVEHTSASMMRQALLGTPGATAVGGLTTKKPLVITCEAYENIPGTTANAKYKLELELPKVIFSPFAFEPSGADPLENDVEMTAVRPDIAAPVATAVVSNEFEEAA</sequence>
<dbReference type="InterPro" id="IPR044000">
    <property type="entry name" value="Phage_tube_2"/>
</dbReference>
<accession>A0A160DGS2</accession>
<organism evidence="1 2">
    <name type="scientific">Gordonia phage PatrickStar</name>
    <dbReference type="NCBI Taxonomy" id="1838076"/>
    <lineage>
        <taxon>Viruses</taxon>
        <taxon>Duplodnaviria</taxon>
        <taxon>Heunggongvirae</taxon>
        <taxon>Uroviricota</taxon>
        <taxon>Caudoviricetes</taxon>
        <taxon>Orchidvirus</taxon>
        <taxon>Orchidvirus orchid</taxon>
    </lineage>
</organism>
<evidence type="ECO:0000313" key="2">
    <source>
        <dbReference type="Proteomes" id="UP000229511"/>
    </source>
</evidence>
<proteinExistence type="predicted"/>
<reference evidence="1 2" key="1">
    <citation type="submission" date="2016-03" db="EMBL/GenBank/DDBJ databases">
        <authorList>
            <person name="Rimple P."/>
            <person name="Montgomery M.T."/>
            <person name="Guerrero C.A."/>
            <person name="Mavrich T.N."/>
            <person name="Pope W.H."/>
            <person name="Garlena R.A."/>
            <person name="Russell D.A."/>
            <person name="Jacobs-Sera D."/>
            <person name="Hendrix R.W."/>
            <person name="Hatfull G.F."/>
        </authorList>
    </citation>
    <scope>NUCLEOTIDE SEQUENCE [LARGE SCALE GENOMIC DNA]</scope>
</reference>